<evidence type="ECO:0000313" key="3">
    <source>
        <dbReference type="Proteomes" id="UP000053558"/>
    </source>
</evidence>
<reference evidence="3" key="1">
    <citation type="journal article" date="2012" name="Science">
        <title>The Paleozoic origin of enzymatic lignin decomposition reconstructed from 31 fungal genomes.</title>
        <authorList>
            <person name="Floudas D."/>
            <person name="Binder M."/>
            <person name="Riley R."/>
            <person name="Barry K."/>
            <person name="Blanchette R.A."/>
            <person name="Henrissat B."/>
            <person name="Martinez A.T."/>
            <person name="Otillar R."/>
            <person name="Spatafora J.W."/>
            <person name="Yadav J.S."/>
            <person name="Aerts A."/>
            <person name="Benoit I."/>
            <person name="Boyd A."/>
            <person name="Carlson A."/>
            <person name="Copeland A."/>
            <person name="Coutinho P.M."/>
            <person name="de Vries R.P."/>
            <person name="Ferreira P."/>
            <person name="Findley K."/>
            <person name="Foster B."/>
            <person name="Gaskell J."/>
            <person name="Glotzer D."/>
            <person name="Gorecki P."/>
            <person name="Heitman J."/>
            <person name="Hesse C."/>
            <person name="Hori C."/>
            <person name="Igarashi K."/>
            <person name="Jurgens J.A."/>
            <person name="Kallen N."/>
            <person name="Kersten P."/>
            <person name="Kohler A."/>
            <person name="Kuees U."/>
            <person name="Kumar T.K.A."/>
            <person name="Kuo A."/>
            <person name="LaButti K."/>
            <person name="Larrondo L.F."/>
            <person name="Lindquist E."/>
            <person name="Ling A."/>
            <person name="Lombard V."/>
            <person name="Lucas S."/>
            <person name="Lundell T."/>
            <person name="Martin R."/>
            <person name="McLaughlin D.J."/>
            <person name="Morgenstern I."/>
            <person name="Morin E."/>
            <person name="Murat C."/>
            <person name="Nagy L.G."/>
            <person name="Nolan M."/>
            <person name="Ohm R.A."/>
            <person name="Patyshakuliyeva A."/>
            <person name="Rokas A."/>
            <person name="Ruiz-Duenas F.J."/>
            <person name="Sabat G."/>
            <person name="Salamov A."/>
            <person name="Samejima M."/>
            <person name="Schmutz J."/>
            <person name="Slot J.C."/>
            <person name="St John F."/>
            <person name="Stenlid J."/>
            <person name="Sun H."/>
            <person name="Sun S."/>
            <person name="Syed K."/>
            <person name="Tsang A."/>
            <person name="Wiebenga A."/>
            <person name="Young D."/>
            <person name="Pisabarro A."/>
            <person name="Eastwood D.C."/>
            <person name="Martin F."/>
            <person name="Cullen D."/>
            <person name="Grigoriev I.V."/>
            <person name="Hibbett D.S."/>
        </authorList>
    </citation>
    <scope>NUCLEOTIDE SEQUENCE [LARGE SCALE GENOMIC DNA]</scope>
    <source>
        <strain evidence="3">RWD-64-598 SS2</strain>
    </source>
</reference>
<gene>
    <name evidence="2" type="ORF">CONPUDRAFT_160161</name>
</gene>
<feature type="region of interest" description="Disordered" evidence="1">
    <location>
        <begin position="507"/>
        <end position="591"/>
    </location>
</feature>
<feature type="region of interest" description="Disordered" evidence="1">
    <location>
        <begin position="616"/>
        <end position="662"/>
    </location>
</feature>
<sequence length="757" mass="83732">MENGKVVCPDCLTQGRRTLLTPKKAKNGPHKDQWYVNCFSHCHAPRPGTPPRRGTFWFFWALGIKPPGVLGDGPVESVPSTPSSSPAQHPLASTLLSSASLLQLDNIPPSFPDSSGGLPSHTFSISAPAMAGPSSQPSDWVLPAHSYPIQPTNTLPSYSLSLTQPPPYTQPPSLPHPPPLSQPAPLPQSQPPPYTAKCAHPGCNRSTPSKGVPCRRTMCKFHCILAGGCQSTKHQLEHLTSRQRTRLSSENLPRPQDVSSSSASGPSVPLSVPSVASAVSPPRDPLSFTALDAPNEDTIVLDAPNDDAPDLFDPPPLDDHDDYSFLDATIIPIRSVPPSSGILVDVYTPEHEENRPQHTDHLNKLWRKNWENSHEGHVRFRCDEKEYHNRTRAGKREFDTYFWDKEDRCILRTLQDTGDEHSEVPFFPLFSMQEDAPRYSHLAALQKLSGEDLSALEYWDGNTSVWKGCSQRHRFTIKPSGYLFLRRAGLTSCKNFDAIMEERQNTLPTNAKLDLPRQRQLRRQDAKQAKRTAHPEWTSSSSSSSSSSAVLTFSIPTDSSSKRRKLDDLPPSSQASSSESSSGMSTRDPSSSPICVHKLLADIAVDAGYSRRNDFGTISPTITLSDDDTPSPTPSLDRPSPRRLPEPQTVTPGGGRSKKPWPNGWPAIDIIDGFEQMKDLRFAWMTTTARFEAIYGVRYVKQTFSDAKKRWNQVPQAFRDNMVLGGRTNLGLWDFVTHAVRLRGPDSEVIDVDNTNS</sequence>
<organism evidence="2 3">
    <name type="scientific">Coniophora puteana (strain RWD-64-598)</name>
    <name type="common">Brown rot fungus</name>
    <dbReference type="NCBI Taxonomy" id="741705"/>
    <lineage>
        <taxon>Eukaryota</taxon>
        <taxon>Fungi</taxon>
        <taxon>Dikarya</taxon>
        <taxon>Basidiomycota</taxon>
        <taxon>Agaricomycotina</taxon>
        <taxon>Agaricomycetes</taxon>
        <taxon>Agaricomycetidae</taxon>
        <taxon>Boletales</taxon>
        <taxon>Coniophorineae</taxon>
        <taxon>Coniophoraceae</taxon>
        <taxon>Coniophora</taxon>
    </lineage>
</organism>
<evidence type="ECO:0000256" key="1">
    <source>
        <dbReference type="SAM" id="MobiDB-lite"/>
    </source>
</evidence>
<name>R7SHB0_CONPW</name>
<keyword evidence="3" id="KW-1185">Reference proteome</keyword>
<feature type="compositionally biased region" description="Low complexity" evidence="1">
    <location>
        <begin position="258"/>
        <end position="281"/>
    </location>
</feature>
<feature type="region of interest" description="Disordered" evidence="1">
    <location>
        <begin position="155"/>
        <end position="212"/>
    </location>
</feature>
<proteinExistence type="predicted"/>
<feature type="compositionally biased region" description="Polar residues" evidence="1">
    <location>
        <begin position="549"/>
        <end position="559"/>
    </location>
</feature>
<evidence type="ECO:0000313" key="2">
    <source>
        <dbReference type="EMBL" id="EIW74459.1"/>
    </source>
</evidence>
<feature type="compositionally biased region" description="Low complexity" evidence="1">
    <location>
        <begin position="572"/>
        <end position="585"/>
    </location>
</feature>
<feature type="region of interest" description="Disordered" evidence="1">
    <location>
        <begin position="240"/>
        <end position="290"/>
    </location>
</feature>
<dbReference type="AlphaFoldDB" id="R7SHB0"/>
<accession>R7SHB0</accession>
<dbReference type="GeneID" id="19204241"/>
<dbReference type="KEGG" id="cput:CONPUDRAFT_160161"/>
<protein>
    <submittedName>
        <fullName evidence="2">Uncharacterized protein</fullName>
    </submittedName>
</protein>
<dbReference type="OrthoDB" id="2662017at2759"/>
<feature type="compositionally biased region" description="Basic and acidic residues" evidence="1">
    <location>
        <begin position="514"/>
        <end position="528"/>
    </location>
</feature>
<feature type="compositionally biased region" description="Pro residues" evidence="1">
    <location>
        <begin position="164"/>
        <end position="194"/>
    </location>
</feature>
<dbReference type="EMBL" id="JH711592">
    <property type="protein sequence ID" value="EIW74459.1"/>
    <property type="molecule type" value="Genomic_DNA"/>
</dbReference>
<dbReference type="Proteomes" id="UP000053558">
    <property type="component" value="Unassembled WGS sequence"/>
</dbReference>
<feature type="compositionally biased region" description="Low complexity" evidence="1">
    <location>
        <begin position="539"/>
        <end position="548"/>
    </location>
</feature>
<dbReference type="RefSeq" id="XP_007775470.1">
    <property type="nucleotide sequence ID" value="XM_007777280.1"/>
</dbReference>